<feature type="chain" id="PRO_5041958462" evidence="3">
    <location>
        <begin position="19"/>
        <end position="298"/>
    </location>
</feature>
<evidence type="ECO:0000313" key="5">
    <source>
        <dbReference type="Proteomes" id="UP000503505"/>
    </source>
</evidence>
<dbReference type="AlphaFoldDB" id="A0AAE6WXI8"/>
<gene>
    <name evidence="4" type="ORF">FSC10_15900</name>
</gene>
<dbReference type="Gene3D" id="2.60.40.2500">
    <property type="match status" value="1"/>
</dbReference>
<protein>
    <submittedName>
        <fullName evidence="4">Conjugal transfer protein</fullName>
    </submittedName>
</protein>
<evidence type="ECO:0000313" key="4">
    <source>
        <dbReference type="EMBL" id="QIC68825.1"/>
    </source>
</evidence>
<comment type="similarity">
    <text evidence="1">Belongs to the TrbG/VirB9 family.</text>
</comment>
<dbReference type="RefSeq" id="WP_163172831.1">
    <property type="nucleotide sequence ID" value="NZ_CP044465.1"/>
</dbReference>
<dbReference type="Pfam" id="PF03524">
    <property type="entry name" value="CagX"/>
    <property type="match status" value="1"/>
</dbReference>
<name>A0AAE6WXI8_9GAMM</name>
<dbReference type="InterPro" id="IPR038161">
    <property type="entry name" value="VirB9/CagX/TrbG_C_sf"/>
</dbReference>
<proteinExistence type="inferred from homology"/>
<dbReference type="EMBL" id="CP044465">
    <property type="protein sequence ID" value="QIC68825.1"/>
    <property type="molecule type" value="Genomic_DNA"/>
</dbReference>
<evidence type="ECO:0000256" key="3">
    <source>
        <dbReference type="SAM" id="SignalP"/>
    </source>
</evidence>
<keyword evidence="2 3" id="KW-0732">Signal</keyword>
<dbReference type="CDD" id="cd06911">
    <property type="entry name" value="VirB9_CagX_TrbG"/>
    <property type="match status" value="1"/>
</dbReference>
<keyword evidence="4" id="KW-0614">Plasmid</keyword>
<reference evidence="4 5" key="1">
    <citation type="submission" date="2019-09" db="EMBL/GenBank/DDBJ databases">
        <title>Non-baumannii Acinetobacter spp. carrying blaNDM-1 isolated in China.</title>
        <authorList>
            <person name="Cui C."/>
            <person name="Chen C."/>
            <person name="Sun J."/>
            <person name="Liu Y."/>
        </authorList>
    </citation>
    <scope>NUCLEOTIDE SEQUENCE [LARGE SCALE GENOMIC DNA]</scope>
    <source>
        <strain evidence="4 5">HZE23-1</strain>
        <plasmid evidence="5">phze23-1-2</plasmid>
    </source>
</reference>
<evidence type="ECO:0000256" key="2">
    <source>
        <dbReference type="ARBA" id="ARBA00022729"/>
    </source>
</evidence>
<sequence>MKKLILALGLAVHGISYAAITPKALPTDSRIRTINYVPNDVYRITVKKGTVTRIVLGEDERILERGAATGYPSDCEKDDTNWCIFADTGSNLVWVKPKDKATRNNLELRTNKRDYSFDFQVLNNAKEKPMYRVVFKYPQEEEEEKRKQQEAQRYKAYTAQLKEESQLTEFLVLQHRLANAAPIPKNWNYRQAANRKGKHFVPEMLFDDGRFTYMRFKGNTDIPVVFIDGTEGEEKVNFHISKEDPKLLIVEALAKKFVLRQGKGVVSIFNESYDPVGVAPQDGTTVEGVKRVITADMN</sequence>
<dbReference type="Proteomes" id="UP000503505">
    <property type="component" value="Plasmid pHZE23-1-2"/>
</dbReference>
<feature type="signal peptide" evidence="3">
    <location>
        <begin position="1"/>
        <end position="18"/>
    </location>
</feature>
<geneLocation type="plasmid" evidence="5">
    <name>phze23-1-2</name>
</geneLocation>
<accession>A0AAE6WXI8</accession>
<evidence type="ECO:0000256" key="1">
    <source>
        <dbReference type="ARBA" id="ARBA00006135"/>
    </source>
</evidence>
<organism evidence="4 5">
    <name type="scientific">Acinetobacter schindleri</name>
    <dbReference type="NCBI Taxonomy" id="108981"/>
    <lineage>
        <taxon>Bacteria</taxon>
        <taxon>Pseudomonadati</taxon>
        <taxon>Pseudomonadota</taxon>
        <taxon>Gammaproteobacteria</taxon>
        <taxon>Moraxellales</taxon>
        <taxon>Moraxellaceae</taxon>
        <taxon>Acinetobacter</taxon>
    </lineage>
</organism>
<dbReference type="InterPro" id="IPR033645">
    <property type="entry name" value="VirB9/CagX/TrbG_C"/>
</dbReference>
<dbReference type="InterPro" id="IPR010258">
    <property type="entry name" value="Conjugal_tfr_TrbG/VirB9/CagX"/>
</dbReference>